<keyword evidence="2" id="KW-0963">Cytoplasm</keyword>
<evidence type="ECO:0000256" key="5">
    <source>
        <dbReference type="ARBA" id="ARBA00038253"/>
    </source>
</evidence>
<dbReference type="InterPro" id="IPR036388">
    <property type="entry name" value="WH-like_DNA-bd_sf"/>
</dbReference>
<dbReference type="PROSITE" id="PS50043">
    <property type="entry name" value="HTH_LUXR_2"/>
    <property type="match status" value="1"/>
</dbReference>
<feature type="transmembrane region" description="Helical" evidence="7">
    <location>
        <begin position="337"/>
        <end position="355"/>
    </location>
</feature>
<dbReference type="AlphaFoldDB" id="A0A1H6QG19"/>
<dbReference type="SUPFAM" id="SSF48452">
    <property type="entry name" value="TPR-like"/>
    <property type="match status" value="2"/>
</dbReference>
<feature type="domain" description="HTH luxR-type" evidence="9">
    <location>
        <begin position="452"/>
        <end position="516"/>
    </location>
</feature>
<protein>
    <submittedName>
        <fullName evidence="10">Tetratricopeptide repeat-containing protein</fullName>
    </submittedName>
</protein>
<keyword evidence="4 6" id="KW-0802">TPR repeat</keyword>
<dbReference type="OrthoDB" id="1523128at2"/>
<dbReference type="PANTHER" id="PTHR46630:SF1">
    <property type="entry name" value="TETRATRICOPEPTIDE REPEAT PROTEIN 29"/>
    <property type="match status" value="1"/>
</dbReference>
<dbReference type="PANTHER" id="PTHR46630">
    <property type="entry name" value="TETRATRICOPEPTIDE REPEAT PROTEIN 29"/>
    <property type="match status" value="1"/>
</dbReference>
<dbReference type="InterPro" id="IPR016032">
    <property type="entry name" value="Sig_transdc_resp-reg_C-effctor"/>
</dbReference>
<dbReference type="GO" id="GO:0006355">
    <property type="term" value="P:regulation of DNA-templated transcription"/>
    <property type="evidence" value="ECO:0007669"/>
    <property type="project" value="InterPro"/>
</dbReference>
<dbReference type="EMBL" id="FNYA01000001">
    <property type="protein sequence ID" value="SEI40796.1"/>
    <property type="molecule type" value="Genomic_DNA"/>
</dbReference>
<keyword evidence="8" id="KW-0732">Signal</keyword>
<proteinExistence type="inferred from homology"/>
<organism evidence="10 11">
    <name type="scientific">Flavobacterium terrigena</name>
    <dbReference type="NCBI Taxonomy" id="402734"/>
    <lineage>
        <taxon>Bacteria</taxon>
        <taxon>Pseudomonadati</taxon>
        <taxon>Bacteroidota</taxon>
        <taxon>Flavobacteriia</taxon>
        <taxon>Flavobacteriales</taxon>
        <taxon>Flavobacteriaceae</taxon>
        <taxon>Flavobacterium</taxon>
    </lineage>
</organism>
<evidence type="ECO:0000256" key="2">
    <source>
        <dbReference type="ARBA" id="ARBA00022490"/>
    </source>
</evidence>
<comment type="similarity">
    <text evidence="5">Belongs to the Rap family.</text>
</comment>
<feature type="repeat" description="TPR" evidence="6">
    <location>
        <begin position="59"/>
        <end position="92"/>
    </location>
</feature>
<dbReference type="GO" id="GO:0003677">
    <property type="term" value="F:DNA binding"/>
    <property type="evidence" value="ECO:0007669"/>
    <property type="project" value="InterPro"/>
</dbReference>
<dbReference type="SMART" id="SM00421">
    <property type="entry name" value="HTH_LUXR"/>
    <property type="match status" value="1"/>
</dbReference>
<evidence type="ECO:0000259" key="9">
    <source>
        <dbReference type="PROSITE" id="PS50043"/>
    </source>
</evidence>
<evidence type="ECO:0000256" key="6">
    <source>
        <dbReference type="PROSITE-ProRule" id="PRU00339"/>
    </source>
</evidence>
<dbReference type="STRING" id="402734.SAMN05660918_0395"/>
<accession>A0A1H6QG19</accession>
<dbReference type="Pfam" id="PF13181">
    <property type="entry name" value="TPR_8"/>
    <property type="match status" value="1"/>
</dbReference>
<keyword evidence="7" id="KW-0812">Transmembrane</keyword>
<evidence type="ECO:0000256" key="7">
    <source>
        <dbReference type="SAM" id="Phobius"/>
    </source>
</evidence>
<dbReference type="InterPro" id="IPR019734">
    <property type="entry name" value="TPR_rpt"/>
</dbReference>
<dbReference type="Gene3D" id="1.10.10.10">
    <property type="entry name" value="Winged helix-like DNA-binding domain superfamily/Winged helix DNA-binding domain"/>
    <property type="match status" value="1"/>
</dbReference>
<keyword evidence="7" id="KW-1133">Transmembrane helix</keyword>
<evidence type="ECO:0000256" key="3">
    <source>
        <dbReference type="ARBA" id="ARBA00022737"/>
    </source>
</evidence>
<evidence type="ECO:0000256" key="4">
    <source>
        <dbReference type="ARBA" id="ARBA00022803"/>
    </source>
</evidence>
<dbReference type="SUPFAM" id="SSF46894">
    <property type="entry name" value="C-terminal effector domain of the bipartite response regulators"/>
    <property type="match status" value="1"/>
</dbReference>
<evidence type="ECO:0000313" key="10">
    <source>
        <dbReference type="EMBL" id="SEI40796.1"/>
    </source>
</evidence>
<dbReference type="InterPro" id="IPR051476">
    <property type="entry name" value="Bac_ResReg_Asp_Phosphatase"/>
</dbReference>
<dbReference type="InterPro" id="IPR000792">
    <property type="entry name" value="Tscrpt_reg_LuxR_C"/>
</dbReference>
<feature type="chain" id="PRO_5011519473" evidence="8">
    <location>
        <begin position="21"/>
        <end position="516"/>
    </location>
</feature>
<keyword evidence="7" id="KW-0472">Membrane</keyword>
<comment type="subcellular location">
    <subcellularLocation>
        <location evidence="1">Cytoplasm</location>
    </subcellularLocation>
</comment>
<keyword evidence="11" id="KW-1185">Reference proteome</keyword>
<dbReference type="Gene3D" id="1.25.40.10">
    <property type="entry name" value="Tetratricopeptide repeat domain"/>
    <property type="match status" value="2"/>
</dbReference>
<dbReference type="GO" id="GO:0005737">
    <property type="term" value="C:cytoplasm"/>
    <property type="evidence" value="ECO:0007669"/>
    <property type="project" value="UniProtKB-SubCell"/>
</dbReference>
<evidence type="ECO:0000313" key="11">
    <source>
        <dbReference type="Proteomes" id="UP000199702"/>
    </source>
</evidence>
<dbReference type="RefSeq" id="WP_091307005.1">
    <property type="nucleotide sequence ID" value="NZ_CBCSJU010000001.1"/>
</dbReference>
<dbReference type="Proteomes" id="UP000199702">
    <property type="component" value="Unassembled WGS sequence"/>
</dbReference>
<feature type="repeat" description="TPR" evidence="6">
    <location>
        <begin position="177"/>
        <end position="210"/>
    </location>
</feature>
<dbReference type="SMART" id="SM00028">
    <property type="entry name" value="TPR"/>
    <property type="match status" value="4"/>
</dbReference>
<reference evidence="11" key="1">
    <citation type="submission" date="2016-10" db="EMBL/GenBank/DDBJ databases">
        <authorList>
            <person name="Varghese N."/>
            <person name="Submissions S."/>
        </authorList>
    </citation>
    <scope>NUCLEOTIDE SEQUENCE [LARGE SCALE GENOMIC DNA]</scope>
    <source>
        <strain evidence="11">DSM 17934</strain>
    </source>
</reference>
<feature type="signal peptide" evidence="8">
    <location>
        <begin position="1"/>
        <end position="20"/>
    </location>
</feature>
<dbReference type="Pfam" id="PF00196">
    <property type="entry name" value="GerE"/>
    <property type="match status" value="1"/>
</dbReference>
<keyword evidence="3" id="KW-0677">Repeat</keyword>
<sequence>MFRKLHYCLFLLFFFSVVPAQEGRLEKLIQDAKEKKLTPKNILEIERLTSNSKNDTLNMNAYRFLGETYSELEVYDKANLFLQKALYLAKKNKLNKEIGILIGNLGNLQRHIGNYEKSLELLTESKKHFQKTNNLSELANANANIASLLITTGHEQEAIKILIPIINDKGTKPKKKAILLINVGAIYSKLKKYDIAVNYYLEALSILKFEKNMEKMGMLTYQNLAESFIKMKQYDKALFYNQKSEKMLLNSDSNLLKANLYLLYSEIYEGKLDFKKAYKNHQSHLEYKELSDSAKATLKFENIETLNKLENQKLDLQIKGQKIQLLENEKFATRTKITFLILLIIGILLLSYYLIKKQRSKVKSLSHVIHQTEDKLEFTQTKTDKMVLNIVKNNDFIERFKDNLKQVQKTTSDSESKTELGKLLFELQNFKLINDTKEELFNEVDAQFLYKLEKKFPSLTEEERKICVLIYLNLKNKDMAVILNLSLRSVENSRYRIRKKMDLDSNDNLSTVLQSL</sequence>
<evidence type="ECO:0000256" key="8">
    <source>
        <dbReference type="SAM" id="SignalP"/>
    </source>
</evidence>
<gene>
    <name evidence="10" type="ORF">SAMN05660918_0395</name>
</gene>
<name>A0A1H6QG19_9FLAO</name>
<dbReference type="InterPro" id="IPR011990">
    <property type="entry name" value="TPR-like_helical_dom_sf"/>
</dbReference>
<evidence type="ECO:0000256" key="1">
    <source>
        <dbReference type="ARBA" id="ARBA00004496"/>
    </source>
</evidence>
<dbReference type="PROSITE" id="PS50005">
    <property type="entry name" value="TPR"/>
    <property type="match status" value="2"/>
</dbReference>